<reference evidence="1 2" key="1">
    <citation type="submission" date="2020-02" db="EMBL/GenBank/DDBJ databases">
        <authorList>
            <person name="Ferguson B K."/>
        </authorList>
    </citation>
    <scope>NUCLEOTIDE SEQUENCE [LARGE SCALE GENOMIC DNA]</scope>
</reference>
<keyword evidence="2" id="KW-1185">Reference proteome</keyword>
<name>A0A6H5H8J1_9HEMI</name>
<dbReference type="Proteomes" id="UP000479000">
    <property type="component" value="Unassembled WGS sequence"/>
</dbReference>
<evidence type="ECO:0000313" key="2">
    <source>
        <dbReference type="Proteomes" id="UP000479000"/>
    </source>
</evidence>
<feature type="non-terminal residue" evidence="1">
    <location>
        <position position="1"/>
    </location>
</feature>
<organism evidence="1 2">
    <name type="scientific">Nesidiocoris tenuis</name>
    <dbReference type="NCBI Taxonomy" id="355587"/>
    <lineage>
        <taxon>Eukaryota</taxon>
        <taxon>Metazoa</taxon>
        <taxon>Ecdysozoa</taxon>
        <taxon>Arthropoda</taxon>
        <taxon>Hexapoda</taxon>
        <taxon>Insecta</taxon>
        <taxon>Pterygota</taxon>
        <taxon>Neoptera</taxon>
        <taxon>Paraneoptera</taxon>
        <taxon>Hemiptera</taxon>
        <taxon>Heteroptera</taxon>
        <taxon>Panheteroptera</taxon>
        <taxon>Cimicomorpha</taxon>
        <taxon>Miridae</taxon>
        <taxon>Dicyphina</taxon>
        <taxon>Nesidiocoris</taxon>
    </lineage>
</organism>
<dbReference type="EMBL" id="CADCXU010027018">
    <property type="protein sequence ID" value="CAB0013783.1"/>
    <property type="molecule type" value="Genomic_DNA"/>
</dbReference>
<protein>
    <submittedName>
        <fullName evidence="1">Uncharacterized protein</fullName>
    </submittedName>
</protein>
<dbReference type="AlphaFoldDB" id="A0A6H5H8J1"/>
<accession>A0A6H5H8J1</accession>
<evidence type="ECO:0000313" key="1">
    <source>
        <dbReference type="EMBL" id="CAB0013783.1"/>
    </source>
</evidence>
<gene>
    <name evidence="1" type="ORF">NTEN_LOCUS18344</name>
</gene>
<proteinExistence type="predicted"/>
<sequence>ELAFRPITEVVPGVPYRPQGEGRNYSGHVALVSQRLWVIPGLLGDLIVETESGSARIRRPLDRPWCSAQPPSAAGPLAAFSQSEAVSSRLDPPTDGSSLKIRLLRCTG</sequence>
<dbReference type="OrthoDB" id="6022652at2759"/>